<dbReference type="AlphaFoldDB" id="A0AAD5XV98"/>
<keyword evidence="5" id="KW-0443">Lipid metabolism</keyword>
<keyword evidence="12" id="KW-1185">Reference proteome</keyword>
<dbReference type="GO" id="GO:0004105">
    <property type="term" value="F:choline-phosphate cytidylyltransferase activity"/>
    <property type="evidence" value="ECO:0007669"/>
    <property type="project" value="UniProtKB-EC"/>
</dbReference>
<feature type="region of interest" description="Disordered" evidence="9">
    <location>
        <begin position="1"/>
        <end position="46"/>
    </location>
</feature>
<evidence type="ECO:0000313" key="12">
    <source>
        <dbReference type="Proteomes" id="UP001211065"/>
    </source>
</evidence>
<sequence length="246" mass="28594">MKNKTTQVHSPKKNKKKVPVEDKKKDLSQLDEVKKSEDDLNQPNEKKDLRKSKIFKVDGKEVDISRWASIPENLMDPPNGRPIRIYCDGIWDLFHFGHAQALEQAKKLFPNVHLMVGVCNDELTHTKKGKTVMNENERYCGVAHCKWVDEVVKDAPWLVTQKFLDEHEIDYVAHDDIPYKADDCDDVYKFVKDQGRFIPTARTVGVSTSDLITRIVRDYDAYVRRNMDRGASRKDLNISFFKVNER</sequence>
<organism evidence="11 12">
    <name type="scientific">Clydaea vesicula</name>
    <dbReference type="NCBI Taxonomy" id="447962"/>
    <lineage>
        <taxon>Eukaryota</taxon>
        <taxon>Fungi</taxon>
        <taxon>Fungi incertae sedis</taxon>
        <taxon>Chytridiomycota</taxon>
        <taxon>Chytridiomycota incertae sedis</taxon>
        <taxon>Chytridiomycetes</taxon>
        <taxon>Lobulomycetales</taxon>
        <taxon>Lobulomycetaceae</taxon>
        <taxon>Clydaea</taxon>
    </lineage>
</organism>
<evidence type="ECO:0000256" key="2">
    <source>
        <dbReference type="ARBA" id="ARBA00022516"/>
    </source>
</evidence>
<evidence type="ECO:0000256" key="8">
    <source>
        <dbReference type="ARBA" id="ARBA00026101"/>
    </source>
</evidence>
<dbReference type="Gene3D" id="3.40.50.620">
    <property type="entry name" value="HUPs"/>
    <property type="match status" value="1"/>
</dbReference>
<evidence type="ECO:0000256" key="4">
    <source>
        <dbReference type="ARBA" id="ARBA00022695"/>
    </source>
</evidence>
<dbReference type="EMBL" id="JADGJW010002125">
    <property type="protein sequence ID" value="KAJ3199388.1"/>
    <property type="molecule type" value="Genomic_DNA"/>
</dbReference>
<dbReference type="GO" id="GO:0031210">
    <property type="term" value="F:phosphatidylcholine binding"/>
    <property type="evidence" value="ECO:0007669"/>
    <property type="project" value="TreeGrafter"/>
</dbReference>
<evidence type="ECO:0000256" key="7">
    <source>
        <dbReference type="ARBA" id="ARBA00023264"/>
    </source>
</evidence>
<accession>A0AAD5XV98</accession>
<evidence type="ECO:0000256" key="6">
    <source>
        <dbReference type="ARBA" id="ARBA00023209"/>
    </source>
</evidence>
<gene>
    <name evidence="11" type="ORF">HK099_003193</name>
</gene>
<evidence type="ECO:0000256" key="9">
    <source>
        <dbReference type="SAM" id="MobiDB-lite"/>
    </source>
</evidence>
<dbReference type="PANTHER" id="PTHR10739">
    <property type="entry name" value="CYTIDYLYLTRANSFERASE"/>
    <property type="match status" value="1"/>
</dbReference>
<evidence type="ECO:0000259" key="10">
    <source>
        <dbReference type="Pfam" id="PF01467"/>
    </source>
</evidence>
<dbReference type="CDD" id="cd02174">
    <property type="entry name" value="CCT"/>
    <property type="match status" value="1"/>
</dbReference>
<keyword evidence="3" id="KW-0808">Transferase</keyword>
<dbReference type="Pfam" id="PF01467">
    <property type="entry name" value="CTP_transf_like"/>
    <property type="match status" value="1"/>
</dbReference>
<dbReference type="PANTHER" id="PTHR10739:SF13">
    <property type="entry name" value="CHOLINE-PHOSPHATE CYTIDYLYLTRANSFERASE"/>
    <property type="match status" value="1"/>
</dbReference>
<feature type="non-terminal residue" evidence="11">
    <location>
        <position position="246"/>
    </location>
</feature>
<proteinExistence type="inferred from homology"/>
<dbReference type="InterPro" id="IPR041723">
    <property type="entry name" value="CCT"/>
</dbReference>
<evidence type="ECO:0000256" key="1">
    <source>
        <dbReference type="ARBA" id="ARBA00010101"/>
    </source>
</evidence>
<reference evidence="11" key="1">
    <citation type="submission" date="2020-05" db="EMBL/GenBank/DDBJ databases">
        <title>Phylogenomic resolution of chytrid fungi.</title>
        <authorList>
            <person name="Stajich J.E."/>
            <person name="Amses K."/>
            <person name="Simmons R."/>
            <person name="Seto K."/>
            <person name="Myers J."/>
            <person name="Bonds A."/>
            <person name="Quandt C.A."/>
            <person name="Barry K."/>
            <person name="Liu P."/>
            <person name="Grigoriev I."/>
            <person name="Longcore J.E."/>
            <person name="James T.Y."/>
        </authorList>
    </citation>
    <scope>NUCLEOTIDE SEQUENCE</scope>
    <source>
        <strain evidence="11">JEL0476</strain>
    </source>
</reference>
<name>A0AAD5XV98_9FUNG</name>
<dbReference type="NCBIfam" id="TIGR00125">
    <property type="entry name" value="cyt_tran_rel"/>
    <property type="match status" value="1"/>
</dbReference>
<evidence type="ECO:0000313" key="11">
    <source>
        <dbReference type="EMBL" id="KAJ3199388.1"/>
    </source>
</evidence>
<dbReference type="SUPFAM" id="SSF52374">
    <property type="entry name" value="Nucleotidylyl transferase"/>
    <property type="match status" value="1"/>
</dbReference>
<comment type="similarity">
    <text evidence="1">Belongs to the cytidylyltransferase family.</text>
</comment>
<protein>
    <recommendedName>
        <fullName evidence="8">choline-phosphate cytidylyltransferase</fullName>
        <ecNumber evidence="8">2.7.7.15</ecNumber>
    </recommendedName>
</protein>
<dbReference type="InterPro" id="IPR004821">
    <property type="entry name" value="Cyt_trans-like"/>
</dbReference>
<keyword evidence="4" id="KW-0548">Nucleotidyltransferase</keyword>
<dbReference type="EC" id="2.7.7.15" evidence="8"/>
<feature type="compositionally biased region" description="Basic and acidic residues" evidence="9">
    <location>
        <begin position="18"/>
        <end position="46"/>
    </location>
</feature>
<dbReference type="InterPro" id="IPR045049">
    <property type="entry name" value="Pcy1-like"/>
</dbReference>
<keyword evidence="7" id="KW-1208">Phospholipid metabolism</keyword>
<evidence type="ECO:0000256" key="5">
    <source>
        <dbReference type="ARBA" id="ARBA00023098"/>
    </source>
</evidence>
<keyword evidence="6" id="KW-0594">Phospholipid biosynthesis</keyword>
<dbReference type="InterPro" id="IPR014729">
    <property type="entry name" value="Rossmann-like_a/b/a_fold"/>
</dbReference>
<dbReference type="Proteomes" id="UP001211065">
    <property type="component" value="Unassembled WGS sequence"/>
</dbReference>
<feature type="domain" description="Cytidyltransferase-like" evidence="10">
    <location>
        <begin position="86"/>
        <end position="214"/>
    </location>
</feature>
<comment type="caution">
    <text evidence="11">The sequence shown here is derived from an EMBL/GenBank/DDBJ whole genome shotgun (WGS) entry which is preliminary data.</text>
</comment>
<evidence type="ECO:0000256" key="3">
    <source>
        <dbReference type="ARBA" id="ARBA00022679"/>
    </source>
</evidence>
<keyword evidence="2" id="KW-0444">Lipid biosynthesis</keyword>